<name>A0A1J5QZU3_9ZZZZ</name>
<reference evidence="2" key="1">
    <citation type="submission" date="2016-10" db="EMBL/GenBank/DDBJ databases">
        <title>Sequence of Gallionella enrichment culture.</title>
        <authorList>
            <person name="Poehlein A."/>
            <person name="Muehling M."/>
            <person name="Daniel R."/>
        </authorList>
    </citation>
    <scope>NUCLEOTIDE SEQUENCE</scope>
</reference>
<evidence type="ECO:0000313" key="2">
    <source>
        <dbReference type="EMBL" id="OIQ85252.1"/>
    </source>
</evidence>
<gene>
    <name evidence="2" type="ORF">GALL_329270</name>
</gene>
<feature type="compositionally biased region" description="Basic and acidic residues" evidence="1">
    <location>
        <begin position="146"/>
        <end position="159"/>
    </location>
</feature>
<protein>
    <submittedName>
        <fullName evidence="2">Uncharacterized protein</fullName>
    </submittedName>
</protein>
<feature type="region of interest" description="Disordered" evidence="1">
    <location>
        <begin position="127"/>
        <end position="159"/>
    </location>
</feature>
<dbReference type="AlphaFoldDB" id="A0A1J5QZU3"/>
<proteinExistence type="predicted"/>
<dbReference type="EMBL" id="MLJW01000558">
    <property type="protein sequence ID" value="OIQ85252.1"/>
    <property type="molecule type" value="Genomic_DNA"/>
</dbReference>
<evidence type="ECO:0000256" key="1">
    <source>
        <dbReference type="SAM" id="MobiDB-lite"/>
    </source>
</evidence>
<accession>A0A1J5QZU3</accession>
<comment type="caution">
    <text evidence="2">The sequence shown here is derived from an EMBL/GenBank/DDBJ whole genome shotgun (WGS) entry which is preliminary data.</text>
</comment>
<sequence length="257" mass="27188">MQLRAHAAGLEHMVEVAEQAVGNVDRAGGDAAQAKPQAHPRRGLVHARLQRRQRIAGQCPFASAMAQRQARVAGGAADPQLVAGTCPAAAQGETRADQAHDRDAHIQRPLRRISAHEFDVVGVRQGEQSGAEAGEPDGVGGRKGQCQRERQRLRPHGGEVRQIHRQRLVAKLERIGSRQEMPALEQHVGRDGQLPAGRDVQQGAVIPHAEHSAARGAGEIAGDEIEFAEGGSHIPIVAACVHADARAHVAVIGPAGS</sequence>
<organism evidence="2">
    <name type="scientific">mine drainage metagenome</name>
    <dbReference type="NCBI Taxonomy" id="410659"/>
    <lineage>
        <taxon>unclassified sequences</taxon>
        <taxon>metagenomes</taxon>
        <taxon>ecological metagenomes</taxon>
    </lineage>
</organism>